<organism evidence="7 8">
    <name type="scientific">Bursaphelenchus okinawaensis</name>
    <dbReference type="NCBI Taxonomy" id="465554"/>
    <lineage>
        <taxon>Eukaryota</taxon>
        <taxon>Metazoa</taxon>
        <taxon>Ecdysozoa</taxon>
        <taxon>Nematoda</taxon>
        <taxon>Chromadorea</taxon>
        <taxon>Rhabditida</taxon>
        <taxon>Tylenchina</taxon>
        <taxon>Tylenchomorpha</taxon>
        <taxon>Aphelenchoidea</taxon>
        <taxon>Aphelenchoididae</taxon>
        <taxon>Bursaphelenchus</taxon>
    </lineage>
</organism>
<feature type="domain" description="AMP-dependent synthetase/ligase" evidence="5">
    <location>
        <begin position="40"/>
        <end position="414"/>
    </location>
</feature>
<comment type="caution">
    <text evidence="7">The sequence shown here is derived from an EMBL/GenBank/DDBJ whole genome shotgun (WGS) entry which is preliminary data.</text>
</comment>
<dbReference type="Pfam" id="PF00501">
    <property type="entry name" value="AMP-binding"/>
    <property type="match status" value="1"/>
</dbReference>
<dbReference type="InterPro" id="IPR045851">
    <property type="entry name" value="AMP-bd_C_sf"/>
</dbReference>
<dbReference type="AlphaFoldDB" id="A0A811LPJ2"/>
<evidence type="ECO:0000256" key="4">
    <source>
        <dbReference type="ARBA" id="ARBA00023140"/>
    </source>
</evidence>
<evidence type="ECO:0000256" key="3">
    <source>
        <dbReference type="ARBA" id="ARBA00022598"/>
    </source>
</evidence>
<name>A0A811LPJ2_9BILA</name>
<dbReference type="InterPro" id="IPR042099">
    <property type="entry name" value="ANL_N_sf"/>
</dbReference>
<dbReference type="InterPro" id="IPR000873">
    <property type="entry name" value="AMP-dep_synth/lig_dom"/>
</dbReference>
<comment type="subcellular location">
    <subcellularLocation>
        <location evidence="1">Peroxisome</location>
    </subcellularLocation>
</comment>
<dbReference type="Gene3D" id="3.40.50.12780">
    <property type="entry name" value="N-terminal domain of ligase-like"/>
    <property type="match status" value="1"/>
</dbReference>
<proteinExistence type="inferred from homology"/>
<evidence type="ECO:0000259" key="6">
    <source>
        <dbReference type="Pfam" id="PF13193"/>
    </source>
</evidence>
<evidence type="ECO:0000259" key="5">
    <source>
        <dbReference type="Pfam" id="PF00501"/>
    </source>
</evidence>
<keyword evidence="3" id="KW-0436">Ligase</keyword>
<dbReference type="Proteomes" id="UP000614601">
    <property type="component" value="Unassembled WGS sequence"/>
</dbReference>
<dbReference type="Proteomes" id="UP000783686">
    <property type="component" value="Unassembled WGS sequence"/>
</dbReference>
<dbReference type="Gene3D" id="3.30.300.30">
    <property type="match status" value="1"/>
</dbReference>
<dbReference type="EMBL" id="CAJFDH010000006">
    <property type="protein sequence ID" value="CAD5228782.1"/>
    <property type="molecule type" value="Genomic_DNA"/>
</dbReference>
<protein>
    <recommendedName>
        <fullName evidence="9">AMP-binding domain-containing protein</fullName>
    </recommendedName>
</protein>
<comment type="similarity">
    <text evidence="2">Belongs to the ATP-dependent AMP-binding enzyme family.</text>
</comment>
<feature type="domain" description="AMP-binding enzyme C-terminal" evidence="6">
    <location>
        <begin position="465"/>
        <end position="544"/>
    </location>
</feature>
<keyword evidence="8" id="KW-1185">Reference proteome</keyword>
<dbReference type="InterPro" id="IPR025110">
    <property type="entry name" value="AMP-bd_C"/>
</dbReference>
<accession>A0A811LPJ2</accession>
<evidence type="ECO:0000256" key="2">
    <source>
        <dbReference type="ARBA" id="ARBA00006432"/>
    </source>
</evidence>
<evidence type="ECO:0000256" key="1">
    <source>
        <dbReference type="ARBA" id="ARBA00004275"/>
    </source>
</evidence>
<gene>
    <name evidence="7" type="ORF">BOKJ2_LOCUS12850</name>
</gene>
<dbReference type="GO" id="GO:0005777">
    <property type="term" value="C:peroxisome"/>
    <property type="evidence" value="ECO:0007669"/>
    <property type="project" value="UniProtKB-SubCell"/>
</dbReference>
<dbReference type="PANTHER" id="PTHR24096">
    <property type="entry name" value="LONG-CHAIN-FATTY-ACID--COA LIGASE"/>
    <property type="match status" value="1"/>
</dbReference>
<reference evidence="7" key="1">
    <citation type="submission" date="2020-09" db="EMBL/GenBank/DDBJ databases">
        <authorList>
            <person name="Kikuchi T."/>
        </authorList>
    </citation>
    <scope>NUCLEOTIDE SEQUENCE</scope>
    <source>
        <strain evidence="7">SH1</strain>
    </source>
</reference>
<sequence length="603" mass="67527">MDNFSDQTLKKEIKKEIEEFYEENERMRNMVLYHRQILNAAEGFGEDIAMTDAETGETLSFKELRRRVFILAKELHEVYNVDKGDIVIGFTPNSIHYPIFFLAAALLGASLTGVNPEFNSDELGFYTRKTKCKCVFTTAELLERVVQATASAPLPIFVIGKLAGQLGIDLERLLQSAPVCEDMENDKGLNVDHVLLTPLSSGTTGTPKCVMLTHRNFIVQTEILKEAVFDKLTETGGRRSTIGVLPFYHASGFWALCYCLLAGHHTVVMQKFQAPLLLSCIEDYKVDSLNLIPSIITFLMKNDALVKEFDLSSVRTVLCGSAPLSPGMTQDFMERFPHVVNFVHGYGMTEIVALSHLSPLDLPLSDLKHMTSCGKLLPRFESKVVDIETGEEIVEPHKRGELYLRSECVMKGYLNDPKATEETIDSEKWMHTGDIVYFDSEGFYFIVDRIKNLIKVNGMQLSPLELESLLLSNDIVAEAAVIGVPADSFGEVPRAFVVLNYVPDDVQELTDKLRESVNAQVASYKHLRGGLVILPSLPRTASGKVQKEELRRFSLTSPLLLPQITETLVDLKLSEQEKTPTTDEAKEIVKTNELVDDEDETFL</sequence>
<evidence type="ECO:0000313" key="7">
    <source>
        <dbReference type="EMBL" id="CAD5228782.1"/>
    </source>
</evidence>
<dbReference type="Pfam" id="PF13193">
    <property type="entry name" value="AMP-binding_C"/>
    <property type="match status" value="1"/>
</dbReference>
<evidence type="ECO:0000313" key="8">
    <source>
        <dbReference type="Proteomes" id="UP000614601"/>
    </source>
</evidence>
<dbReference type="EMBL" id="CAJFCW020000006">
    <property type="protein sequence ID" value="CAG9125005.1"/>
    <property type="molecule type" value="Genomic_DNA"/>
</dbReference>
<dbReference type="GO" id="GO:0016405">
    <property type="term" value="F:CoA-ligase activity"/>
    <property type="evidence" value="ECO:0007669"/>
    <property type="project" value="TreeGrafter"/>
</dbReference>
<evidence type="ECO:0008006" key="9">
    <source>
        <dbReference type="Google" id="ProtNLM"/>
    </source>
</evidence>
<keyword evidence="4" id="KW-0576">Peroxisome</keyword>
<dbReference type="SUPFAM" id="SSF56801">
    <property type="entry name" value="Acetyl-CoA synthetase-like"/>
    <property type="match status" value="1"/>
</dbReference>
<dbReference type="OrthoDB" id="10253869at2759"/>
<dbReference type="PANTHER" id="PTHR24096:SF149">
    <property type="entry name" value="AMP-BINDING DOMAIN-CONTAINING PROTEIN-RELATED"/>
    <property type="match status" value="1"/>
</dbReference>